<gene>
    <name evidence="6" type="ORF">HID58_017073</name>
</gene>
<dbReference type="InterPro" id="IPR048283">
    <property type="entry name" value="AdoMetDC-like"/>
</dbReference>
<evidence type="ECO:0000256" key="1">
    <source>
        <dbReference type="ARBA" id="ARBA00004911"/>
    </source>
</evidence>
<keyword evidence="7" id="KW-1185">Reference proteome</keyword>
<dbReference type="SUPFAM" id="SSF56276">
    <property type="entry name" value="S-adenosylmethionine decarboxylase"/>
    <property type="match status" value="1"/>
</dbReference>
<comment type="caution">
    <text evidence="6">The sequence shown here is derived from an EMBL/GenBank/DDBJ whole genome shotgun (WGS) entry which is preliminary data.</text>
</comment>
<dbReference type="PANTHER" id="PTHR11570">
    <property type="entry name" value="S-ADENOSYLMETHIONINE DECARBOXYLASE"/>
    <property type="match status" value="1"/>
</dbReference>
<keyword evidence="4" id="KW-0620">Polyamine biosynthesis</keyword>
<evidence type="ECO:0000313" key="7">
    <source>
        <dbReference type="Proteomes" id="UP000824890"/>
    </source>
</evidence>
<organism evidence="6 7">
    <name type="scientific">Brassica napus</name>
    <name type="common">Rape</name>
    <dbReference type="NCBI Taxonomy" id="3708"/>
    <lineage>
        <taxon>Eukaryota</taxon>
        <taxon>Viridiplantae</taxon>
        <taxon>Streptophyta</taxon>
        <taxon>Embryophyta</taxon>
        <taxon>Tracheophyta</taxon>
        <taxon>Spermatophyta</taxon>
        <taxon>Magnoliopsida</taxon>
        <taxon>eudicotyledons</taxon>
        <taxon>Gunneridae</taxon>
        <taxon>Pentapetalae</taxon>
        <taxon>rosids</taxon>
        <taxon>malvids</taxon>
        <taxon>Brassicales</taxon>
        <taxon>Brassicaceae</taxon>
        <taxon>Brassiceae</taxon>
        <taxon>Brassica</taxon>
    </lineage>
</organism>
<evidence type="ECO:0000313" key="6">
    <source>
        <dbReference type="EMBL" id="KAH0924817.1"/>
    </source>
</evidence>
<dbReference type="InterPro" id="IPR016067">
    <property type="entry name" value="S-AdoMet_deCO2ase_core"/>
</dbReference>
<feature type="transmembrane region" description="Helical" evidence="5">
    <location>
        <begin position="26"/>
        <end position="50"/>
    </location>
</feature>
<keyword evidence="3" id="KW-0745">Spermidine biosynthesis</keyword>
<evidence type="ECO:0000256" key="2">
    <source>
        <dbReference type="ARBA" id="ARBA00008466"/>
    </source>
</evidence>
<name>A0ABQ8D748_BRANA</name>
<dbReference type="EMBL" id="JAGKQM010000005">
    <property type="protein sequence ID" value="KAH0924817.1"/>
    <property type="molecule type" value="Genomic_DNA"/>
</dbReference>
<dbReference type="Gene3D" id="3.60.90.10">
    <property type="entry name" value="S-adenosylmethionine decarboxylase"/>
    <property type="match status" value="1"/>
</dbReference>
<keyword evidence="5" id="KW-0472">Membrane</keyword>
<proteinExistence type="inferred from homology"/>
<dbReference type="Proteomes" id="UP000824890">
    <property type="component" value="Unassembled WGS sequence"/>
</dbReference>
<evidence type="ECO:0000256" key="3">
    <source>
        <dbReference type="ARBA" id="ARBA00023066"/>
    </source>
</evidence>
<keyword evidence="5" id="KW-0812">Transmembrane</keyword>
<reference evidence="6 7" key="1">
    <citation type="submission" date="2021-05" db="EMBL/GenBank/DDBJ databases">
        <title>Genome Assembly of Synthetic Allotetraploid Brassica napus Reveals Homoeologous Exchanges between Subgenomes.</title>
        <authorList>
            <person name="Davis J.T."/>
        </authorList>
    </citation>
    <scope>NUCLEOTIDE SEQUENCE [LARGE SCALE GENOMIC DNA]</scope>
    <source>
        <strain evidence="7">cv. Da-Ae</strain>
        <tissue evidence="6">Seedling</tissue>
    </source>
</reference>
<evidence type="ECO:0000256" key="4">
    <source>
        <dbReference type="ARBA" id="ARBA00023115"/>
    </source>
</evidence>
<comment type="pathway">
    <text evidence="1">Amine and polyamine biosynthesis; S-adenosylmethioninamine biosynthesis; S-adenosylmethioninamine from S-adenosyl-L-methionine: step 1/1.</text>
</comment>
<dbReference type="Pfam" id="PF01536">
    <property type="entry name" value="SAM_decarbox"/>
    <property type="match status" value="1"/>
</dbReference>
<protein>
    <submittedName>
        <fullName evidence="6">Uncharacterized protein</fullName>
    </submittedName>
</protein>
<accession>A0ABQ8D748</accession>
<comment type="similarity">
    <text evidence="2">Belongs to the eukaryotic AdoMetDC family.</text>
</comment>
<evidence type="ECO:0000256" key="5">
    <source>
        <dbReference type="SAM" id="Phobius"/>
    </source>
</evidence>
<dbReference type="PANTHER" id="PTHR11570:SF34">
    <property type="entry name" value="S-ADENOSYLMETHIONINE DECARBOXYLASE PROENZYME 1"/>
    <property type="match status" value="1"/>
</dbReference>
<sequence>PLGYSLEDVCPSNGIKKLKSSDCYNATQIFCLIFFLLIPNGVYGLSAIVFEGYEKRLEVSFFEPSIFQYSKGRCALTNWTKYSPACMQDVSPFYNDHLMGNDETNKACLCCRCSVPSPLETATTMSTQGILRERKCQDWINDSMTDKSRFRNAISTILVTSEDGFGYTSFKAVGYEFNTIHLSQLVTRVCLALSPRNCSCTLECWNERVQAGDQYRLGRL</sequence>
<feature type="non-terminal residue" evidence="6">
    <location>
        <position position="1"/>
    </location>
</feature>
<keyword evidence="5" id="KW-1133">Transmembrane helix</keyword>